<dbReference type="InterPro" id="IPR011333">
    <property type="entry name" value="SKP1/BTB/POZ_sf"/>
</dbReference>
<dbReference type="InterPro" id="IPR017096">
    <property type="entry name" value="BTB-kelch_protein"/>
</dbReference>
<evidence type="ECO:0000313" key="4">
    <source>
        <dbReference type="EMBL" id="KAK2858779.1"/>
    </source>
</evidence>
<gene>
    <name evidence="4" type="ORF">Q5P01_003399</name>
</gene>
<dbReference type="InterPro" id="IPR011705">
    <property type="entry name" value="BACK"/>
</dbReference>
<dbReference type="Proteomes" id="UP001187415">
    <property type="component" value="Unassembled WGS sequence"/>
</dbReference>
<dbReference type="Gene3D" id="3.30.710.10">
    <property type="entry name" value="Potassium Channel Kv1.1, Chain A"/>
    <property type="match status" value="1"/>
</dbReference>
<dbReference type="Gene3D" id="2.120.10.80">
    <property type="entry name" value="Kelch-type beta propeller"/>
    <property type="match status" value="1"/>
</dbReference>
<dbReference type="InterPro" id="IPR015915">
    <property type="entry name" value="Kelch-typ_b-propeller"/>
</dbReference>
<dbReference type="Pfam" id="PF07707">
    <property type="entry name" value="BACK"/>
    <property type="match status" value="1"/>
</dbReference>
<accession>A0AA88T1A7</accession>
<proteinExistence type="predicted"/>
<dbReference type="Pfam" id="PF00651">
    <property type="entry name" value="BTB"/>
    <property type="match status" value="1"/>
</dbReference>
<name>A0AA88T1A7_CHASR</name>
<organism evidence="4 5">
    <name type="scientific">Channa striata</name>
    <name type="common">Snakehead murrel</name>
    <name type="synonym">Ophicephalus striatus</name>
    <dbReference type="NCBI Taxonomy" id="64152"/>
    <lineage>
        <taxon>Eukaryota</taxon>
        <taxon>Metazoa</taxon>
        <taxon>Chordata</taxon>
        <taxon>Craniata</taxon>
        <taxon>Vertebrata</taxon>
        <taxon>Euteleostomi</taxon>
        <taxon>Actinopterygii</taxon>
        <taxon>Neopterygii</taxon>
        <taxon>Teleostei</taxon>
        <taxon>Neoteleostei</taxon>
        <taxon>Acanthomorphata</taxon>
        <taxon>Anabantaria</taxon>
        <taxon>Anabantiformes</taxon>
        <taxon>Channoidei</taxon>
        <taxon>Channidae</taxon>
        <taxon>Channa</taxon>
    </lineage>
</organism>
<dbReference type="Pfam" id="PF24681">
    <property type="entry name" value="Kelch_KLHDC2_KLHL20_DRC7"/>
    <property type="match status" value="1"/>
</dbReference>
<dbReference type="InterPro" id="IPR006652">
    <property type="entry name" value="Kelch_1"/>
</dbReference>
<dbReference type="InterPro" id="IPR000210">
    <property type="entry name" value="BTB/POZ_dom"/>
</dbReference>
<keyword evidence="2" id="KW-0677">Repeat</keyword>
<dbReference type="PROSITE" id="PS50097">
    <property type="entry name" value="BTB"/>
    <property type="match status" value="1"/>
</dbReference>
<dbReference type="AlphaFoldDB" id="A0AA88T1A7"/>
<dbReference type="SUPFAM" id="SSF54695">
    <property type="entry name" value="POZ domain"/>
    <property type="match status" value="1"/>
</dbReference>
<feature type="domain" description="BTB" evidence="3">
    <location>
        <begin position="21"/>
        <end position="87"/>
    </location>
</feature>
<dbReference type="Pfam" id="PF01344">
    <property type="entry name" value="Kelch_1"/>
    <property type="match status" value="1"/>
</dbReference>
<comment type="caution">
    <text evidence="4">The sequence shown here is derived from an EMBL/GenBank/DDBJ whole genome shotgun (WGS) entry which is preliminary data.</text>
</comment>
<reference evidence="4" key="1">
    <citation type="submission" date="2023-07" db="EMBL/GenBank/DDBJ databases">
        <title>Chromosome-level Genome Assembly of Striped Snakehead (Channa striata).</title>
        <authorList>
            <person name="Liu H."/>
        </authorList>
    </citation>
    <scope>NUCLEOTIDE SEQUENCE</scope>
    <source>
        <strain evidence="4">Gz</strain>
        <tissue evidence="4">Muscle</tissue>
    </source>
</reference>
<protein>
    <recommendedName>
        <fullName evidence="3">BTB domain-containing protein</fullName>
    </recommendedName>
</protein>
<dbReference type="SMART" id="SM00612">
    <property type="entry name" value="Kelch"/>
    <property type="match status" value="6"/>
</dbReference>
<keyword evidence="1" id="KW-0880">Kelch repeat</keyword>
<dbReference type="SUPFAM" id="SSF117281">
    <property type="entry name" value="Kelch motif"/>
    <property type="match status" value="1"/>
</dbReference>
<evidence type="ECO:0000256" key="1">
    <source>
        <dbReference type="ARBA" id="ARBA00022441"/>
    </source>
</evidence>
<evidence type="ECO:0000256" key="2">
    <source>
        <dbReference type="ARBA" id="ARBA00022737"/>
    </source>
</evidence>
<dbReference type="SMART" id="SM00225">
    <property type="entry name" value="BTB"/>
    <property type="match status" value="1"/>
</dbReference>
<evidence type="ECO:0000259" key="3">
    <source>
        <dbReference type="PROSITE" id="PS50097"/>
    </source>
</evidence>
<dbReference type="PIRSF" id="PIRSF037037">
    <property type="entry name" value="Kelch-like_protein_gigaxonin"/>
    <property type="match status" value="1"/>
</dbReference>
<dbReference type="Gene3D" id="1.25.40.420">
    <property type="match status" value="1"/>
</dbReference>
<keyword evidence="5" id="KW-1185">Reference proteome</keyword>
<dbReference type="PANTHER" id="PTHR24412">
    <property type="entry name" value="KELCH PROTEIN"/>
    <property type="match status" value="1"/>
</dbReference>
<dbReference type="FunFam" id="1.25.40.420:FF:000001">
    <property type="entry name" value="Kelch-like family member 12"/>
    <property type="match status" value="1"/>
</dbReference>
<dbReference type="PANTHER" id="PTHR24412:SF172">
    <property type="entry name" value="KELCH-LIKE PROTEIN 10"/>
    <property type="match status" value="1"/>
</dbReference>
<sequence length="586" mass="66529">MSGQAKCTSIFNELRLEGKLCDGIIKVEDVEFQIHKIILCNCSAYFRALFTRWSTEDRKVFSVYNLSPQMMELIIQFAYTGSVAVTEGNAQELLLAAYLLNVVDVVQTCSTFLSERLCPGNCVGIWQFTKTCFCAELQLRAYGYVMHHFREVVSQDEFLQLSVQELSDILASDDLSVKKESTVFETILRWISHLPEERERHITVLFSKVRLALSSEDYIKNTVMSNKLVSNNKYCLKIANVAIQTIRHMVRNSPLESNLSYHLARPRLPDAVLLAIGGWSDIIPSDDIEVYDVRADCWVNMTNDLMRPRAYHGTVFLNDCVYCVGGFDGVEHFNTVHMFNLSTHIWHEVAPMHCRRCYVSVTVLNGCIYAMGGFDGQARLSTAERYRPETNQWSLIAPMHEQRSDASCTTLHSKIYICGGFNGREFLETAEYYSPETNQWTMITPMNSRRSGIGVIAYADHVYAVGGFDGNNLLQSAEAYDPQTNAWHPASSMLTARSNFGIEMIDDHLFVVGGFIGAATTYNVEYYDITMNVWFKACRMEVFRSALSCCVVPRLPNMTDYTFPRDSLPLFHSDEAEEEEEPVDGI</sequence>
<dbReference type="SMART" id="SM00875">
    <property type="entry name" value="BACK"/>
    <property type="match status" value="1"/>
</dbReference>
<dbReference type="EMBL" id="JAUPFM010000002">
    <property type="protein sequence ID" value="KAK2858779.1"/>
    <property type="molecule type" value="Genomic_DNA"/>
</dbReference>
<evidence type="ECO:0000313" key="5">
    <source>
        <dbReference type="Proteomes" id="UP001187415"/>
    </source>
</evidence>